<feature type="transmembrane region" description="Helical" evidence="7">
    <location>
        <begin position="209"/>
        <end position="229"/>
    </location>
</feature>
<feature type="transmembrane region" description="Helical" evidence="7">
    <location>
        <begin position="314"/>
        <end position="334"/>
    </location>
</feature>
<dbReference type="RefSeq" id="WP_217288132.1">
    <property type="nucleotide sequence ID" value="NZ_CP077683.1"/>
</dbReference>
<protein>
    <submittedName>
        <fullName evidence="8">Undecaprenyl/decaprenyl-phosphate alpha-N-acetylglucosaminyl 1-phosphate transferase</fullName>
    </submittedName>
</protein>
<feature type="transmembrane region" description="Helical" evidence="7">
    <location>
        <begin position="6"/>
        <end position="29"/>
    </location>
</feature>
<organism evidence="8 9">
    <name type="scientific">Geomonas subterranea</name>
    <dbReference type="NCBI Taxonomy" id="2847989"/>
    <lineage>
        <taxon>Bacteria</taxon>
        <taxon>Pseudomonadati</taxon>
        <taxon>Thermodesulfobacteriota</taxon>
        <taxon>Desulfuromonadia</taxon>
        <taxon>Geobacterales</taxon>
        <taxon>Geobacteraceae</taxon>
        <taxon>Geomonas</taxon>
    </lineage>
</organism>
<feature type="transmembrane region" description="Helical" evidence="7">
    <location>
        <begin position="280"/>
        <end position="308"/>
    </location>
</feature>
<evidence type="ECO:0000256" key="2">
    <source>
        <dbReference type="ARBA" id="ARBA00022475"/>
    </source>
</evidence>
<feature type="transmembrane region" description="Helical" evidence="7">
    <location>
        <begin position="389"/>
        <end position="410"/>
    </location>
</feature>
<dbReference type="CDD" id="cd06853">
    <property type="entry name" value="GT_WecA_like"/>
    <property type="match status" value="1"/>
</dbReference>
<feature type="transmembrane region" description="Helical" evidence="7">
    <location>
        <begin position="184"/>
        <end position="202"/>
    </location>
</feature>
<feature type="transmembrane region" description="Helical" evidence="7">
    <location>
        <begin position="50"/>
        <end position="69"/>
    </location>
</feature>
<evidence type="ECO:0000313" key="9">
    <source>
        <dbReference type="Proteomes" id="UP000683559"/>
    </source>
</evidence>
<name>A0ABX8LHN3_9BACT</name>
<keyword evidence="4 7" id="KW-0812">Transmembrane</keyword>
<keyword evidence="2" id="KW-1003">Cell membrane</keyword>
<dbReference type="Proteomes" id="UP000683559">
    <property type="component" value="Chromosome"/>
</dbReference>
<keyword evidence="5 7" id="KW-1133">Transmembrane helix</keyword>
<feature type="transmembrane region" description="Helical" evidence="7">
    <location>
        <begin position="503"/>
        <end position="523"/>
    </location>
</feature>
<evidence type="ECO:0000256" key="7">
    <source>
        <dbReference type="SAM" id="Phobius"/>
    </source>
</evidence>
<evidence type="ECO:0000256" key="4">
    <source>
        <dbReference type="ARBA" id="ARBA00022692"/>
    </source>
</evidence>
<dbReference type="PANTHER" id="PTHR22926:SF3">
    <property type="entry name" value="UNDECAPRENYL-PHOSPHATE ALPHA-N-ACETYLGLUCOSAMINYL 1-PHOSPHATE TRANSFERASE"/>
    <property type="match status" value="1"/>
</dbReference>
<dbReference type="PANTHER" id="PTHR22926">
    <property type="entry name" value="PHOSPHO-N-ACETYLMURAMOYL-PENTAPEPTIDE-TRANSFERASE"/>
    <property type="match status" value="1"/>
</dbReference>
<evidence type="ECO:0000256" key="5">
    <source>
        <dbReference type="ARBA" id="ARBA00022989"/>
    </source>
</evidence>
<feature type="transmembrane region" description="Helical" evidence="7">
    <location>
        <begin position="440"/>
        <end position="463"/>
    </location>
</feature>
<feature type="transmembrane region" description="Helical" evidence="7">
    <location>
        <begin position="241"/>
        <end position="259"/>
    </location>
</feature>
<dbReference type="InterPro" id="IPR000715">
    <property type="entry name" value="Glycosyl_transferase_4"/>
</dbReference>
<proteinExistence type="predicted"/>
<feature type="transmembrane region" description="Helical" evidence="7">
    <location>
        <begin position="131"/>
        <end position="149"/>
    </location>
</feature>
<feature type="transmembrane region" description="Helical" evidence="7">
    <location>
        <begin position="75"/>
        <end position="94"/>
    </location>
</feature>
<keyword evidence="9" id="KW-1185">Reference proteome</keyword>
<reference evidence="8 9" key="1">
    <citation type="submission" date="2021-06" db="EMBL/GenBank/DDBJ databases">
        <title>Gemonas diversity in paddy soil.</title>
        <authorList>
            <person name="Liu G."/>
        </authorList>
    </citation>
    <scope>NUCLEOTIDE SEQUENCE [LARGE SCALE GENOMIC DNA]</scope>
    <source>
        <strain evidence="8 9">RG2</strain>
    </source>
</reference>
<comment type="subcellular location">
    <subcellularLocation>
        <location evidence="1">Cell membrane</location>
        <topology evidence="1">Multi-pass membrane protein</topology>
    </subcellularLocation>
</comment>
<evidence type="ECO:0000256" key="6">
    <source>
        <dbReference type="ARBA" id="ARBA00023136"/>
    </source>
</evidence>
<sequence length="556" mass="60417">MIRIYYVYIFLTALISCSILVPYAARLAIKVGGVDQPDERKVHSHGTPRLGGVAVFCSVLFSVIFFCGINQQTKGFLVGAIIIFLTGLADDLVRLTPRQKLIGELLAVGQAVLLGGIRVNDLGTPFGFGPIELGFFAIPFTIFAIVGLVNAINLLDGMDGLAGGVCAIACISFAVISFTSSNHVLSPLVIALLGSIIGFLLYNHYPAHIFLGDSGSLLLGYCMGIFSVFLATGSKTAVSPYLPLIILGVPILDTLVVMINRRRYGRKLFQPDKTHLHHRLLGLGISHKLTVLIVVGISYLFSVIAIFGRELGDGTLITLLLVTGLTVYGLLYGMTRKGWFGRIYLYSDQALRTSYHFRYLVRLTGWLLLVIKYLLGAVFLMPLLLPGEVILKCATLLLMAAAASAAVYLMRREWRERLLVGNIYLFGGVAIFALENFGRQINLFGVALHYVSHGIFLALLICAGSKIFIRKRASLLIVSPFDYLLMLIVLSAPLIPLSFTTQFHLLTVTAKTVIFLAGTKLVLKKQLHFAAAGVQAKEMAAVSLDGSSIEQTKTAG</sequence>
<dbReference type="PROSITE" id="PS51257">
    <property type="entry name" value="PROKAR_LIPOPROTEIN"/>
    <property type="match status" value="1"/>
</dbReference>
<feature type="transmembrane region" description="Helical" evidence="7">
    <location>
        <begin position="161"/>
        <end position="178"/>
    </location>
</feature>
<dbReference type="EMBL" id="CP077683">
    <property type="protein sequence ID" value="QXE91551.1"/>
    <property type="molecule type" value="Genomic_DNA"/>
</dbReference>
<feature type="transmembrane region" description="Helical" evidence="7">
    <location>
        <begin position="359"/>
        <end position="383"/>
    </location>
</feature>
<dbReference type="GO" id="GO:0016740">
    <property type="term" value="F:transferase activity"/>
    <property type="evidence" value="ECO:0007669"/>
    <property type="project" value="UniProtKB-KW"/>
</dbReference>
<keyword evidence="3 8" id="KW-0808">Transferase</keyword>
<keyword evidence="6 7" id="KW-0472">Membrane</keyword>
<gene>
    <name evidence="8" type="ORF">KP001_03110</name>
</gene>
<accession>A0ABX8LHN3</accession>
<evidence type="ECO:0000256" key="1">
    <source>
        <dbReference type="ARBA" id="ARBA00004651"/>
    </source>
</evidence>
<feature type="transmembrane region" description="Helical" evidence="7">
    <location>
        <begin position="475"/>
        <end position="497"/>
    </location>
</feature>
<evidence type="ECO:0000313" key="8">
    <source>
        <dbReference type="EMBL" id="QXE91551.1"/>
    </source>
</evidence>
<feature type="transmembrane region" description="Helical" evidence="7">
    <location>
        <begin position="417"/>
        <end position="434"/>
    </location>
</feature>
<dbReference type="Pfam" id="PF00953">
    <property type="entry name" value="Glycos_transf_4"/>
    <property type="match status" value="1"/>
</dbReference>
<evidence type="ECO:0000256" key="3">
    <source>
        <dbReference type="ARBA" id="ARBA00022679"/>
    </source>
</evidence>